<evidence type="ECO:0000256" key="2">
    <source>
        <dbReference type="SAM" id="SignalP"/>
    </source>
</evidence>
<reference evidence="5" key="1">
    <citation type="journal article" date="2017" name="Front. Plant Sci.">
        <title>Climate Clever Clovers: New Paradigm to Reduce the Environmental Footprint of Ruminants by Breeding Low Methanogenic Forages Utilizing Haplotype Variation.</title>
        <authorList>
            <person name="Kaur P."/>
            <person name="Appels R."/>
            <person name="Bayer P.E."/>
            <person name="Keeble-Gagnere G."/>
            <person name="Wang J."/>
            <person name="Hirakawa H."/>
            <person name="Shirasawa K."/>
            <person name="Vercoe P."/>
            <person name="Stefanova K."/>
            <person name="Durmic Z."/>
            <person name="Nichols P."/>
            <person name="Revell C."/>
            <person name="Isobe S.N."/>
            <person name="Edwards D."/>
            <person name="Erskine W."/>
        </authorList>
    </citation>
    <scope>NUCLEOTIDE SEQUENCE [LARGE SCALE GENOMIC DNA]</scope>
    <source>
        <strain evidence="5">cv. Daliak</strain>
    </source>
</reference>
<sequence>MKINTMLLVVFLLVTLIFPIFSIEDHARDLLEATTEMQRANYFTFVMLIKMSPPDTRLEGNVTFLMPNDRMLANVTLQEGFVSDFLLRHSIPSPLLFDTLKQFPSGTIVPSLLSNCMLRIYNNGRKNFVVNNVRVISPNICVFGSSIRCHGIDGVLSKTCTSWDNYSVPIPPSPCPNNNTSTYCKASPPISSPSFPLSPPTPTEDNLNPPTWTSSEPTIANVEPHKSESFRWIFNETSMIFVVCLMLSFV</sequence>
<accession>A0A2Z6MXS9</accession>
<dbReference type="EMBL" id="DF973374">
    <property type="protein sequence ID" value="GAU28530.1"/>
    <property type="molecule type" value="Genomic_DNA"/>
</dbReference>
<feature type="signal peptide" evidence="2">
    <location>
        <begin position="1"/>
        <end position="22"/>
    </location>
</feature>
<dbReference type="SUPFAM" id="SSF82153">
    <property type="entry name" value="FAS1 domain"/>
    <property type="match status" value="1"/>
</dbReference>
<organism evidence="4 5">
    <name type="scientific">Trifolium subterraneum</name>
    <name type="common">Subterranean clover</name>
    <dbReference type="NCBI Taxonomy" id="3900"/>
    <lineage>
        <taxon>Eukaryota</taxon>
        <taxon>Viridiplantae</taxon>
        <taxon>Streptophyta</taxon>
        <taxon>Embryophyta</taxon>
        <taxon>Tracheophyta</taxon>
        <taxon>Spermatophyta</taxon>
        <taxon>Magnoliopsida</taxon>
        <taxon>eudicotyledons</taxon>
        <taxon>Gunneridae</taxon>
        <taxon>Pentapetalae</taxon>
        <taxon>rosids</taxon>
        <taxon>fabids</taxon>
        <taxon>Fabales</taxon>
        <taxon>Fabaceae</taxon>
        <taxon>Papilionoideae</taxon>
        <taxon>50 kb inversion clade</taxon>
        <taxon>NPAAA clade</taxon>
        <taxon>Hologalegina</taxon>
        <taxon>IRL clade</taxon>
        <taxon>Trifolieae</taxon>
        <taxon>Trifolium</taxon>
    </lineage>
</organism>
<feature type="chain" id="PRO_5016429225" description="FAS1 domain-containing protein" evidence="2">
    <location>
        <begin position="23"/>
        <end position="250"/>
    </location>
</feature>
<gene>
    <name evidence="4" type="ORF">TSUD_156870</name>
</gene>
<dbReference type="PANTHER" id="PTHR36069">
    <property type="entry name" value="EXPRESSED PROTEIN-RELATED"/>
    <property type="match status" value="1"/>
</dbReference>
<dbReference type="InterPro" id="IPR036378">
    <property type="entry name" value="FAS1_dom_sf"/>
</dbReference>
<dbReference type="AlphaFoldDB" id="A0A2Z6MXS9"/>
<keyword evidence="5" id="KW-1185">Reference proteome</keyword>
<feature type="domain" description="FAS1" evidence="3">
    <location>
        <begin position="63"/>
        <end position="159"/>
    </location>
</feature>
<dbReference type="OrthoDB" id="1934418at2759"/>
<keyword evidence="2" id="KW-0732">Signal</keyword>
<protein>
    <recommendedName>
        <fullName evidence="3">FAS1 domain-containing protein</fullName>
    </recommendedName>
</protein>
<evidence type="ECO:0000313" key="4">
    <source>
        <dbReference type="EMBL" id="GAU28530.1"/>
    </source>
</evidence>
<dbReference type="Gene3D" id="2.30.180.10">
    <property type="entry name" value="FAS1 domain"/>
    <property type="match status" value="1"/>
</dbReference>
<dbReference type="Pfam" id="PF02469">
    <property type="entry name" value="Fasciclin"/>
    <property type="match status" value="1"/>
</dbReference>
<dbReference type="SMART" id="SM00554">
    <property type="entry name" value="FAS1"/>
    <property type="match status" value="1"/>
</dbReference>
<dbReference type="Proteomes" id="UP000242715">
    <property type="component" value="Unassembled WGS sequence"/>
</dbReference>
<proteinExistence type="inferred from homology"/>
<name>A0A2Z6MXS9_TRISU</name>
<dbReference type="InterPro" id="IPR053339">
    <property type="entry name" value="FAS1_domain_protein"/>
</dbReference>
<comment type="similarity">
    <text evidence="1">Belongs to the fasciclin-like AGP family.</text>
</comment>
<dbReference type="InterPro" id="IPR000782">
    <property type="entry name" value="FAS1_domain"/>
</dbReference>
<dbReference type="PANTHER" id="PTHR36069:SF1">
    <property type="entry name" value="EXPRESSED PROTEIN"/>
    <property type="match status" value="1"/>
</dbReference>
<evidence type="ECO:0000256" key="1">
    <source>
        <dbReference type="ARBA" id="ARBA00007843"/>
    </source>
</evidence>
<evidence type="ECO:0000313" key="5">
    <source>
        <dbReference type="Proteomes" id="UP000242715"/>
    </source>
</evidence>
<evidence type="ECO:0000259" key="3">
    <source>
        <dbReference type="SMART" id="SM00554"/>
    </source>
</evidence>